<sequence length="81" mass="9111">MELKILATYRVISPIEVEWTGNKITLEEGCEVQYNGQSTSKLGYKRFELLKGGGELEGALIFIEDSKATEVYLALVWDPDI</sequence>
<dbReference type="AlphaFoldDB" id="A0A1F4VF62"/>
<comment type="caution">
    <text evidence="1">The sequence shown here is derived from an EMBL/GenBank/DDBJ whole genome shotgun (WGS) entry which is preliminary data.</text>
</comment>
<gene>
    <name evidence="1" type="ORF">A3A78_02050</name>
</gene>
<protein>
    <submittedName>
        <fullName evidence="1">Uncharacterized protein</fullName>
    </submittedName>
</protein>
<dbReference type="EMBL" id="MEVI01000001">
    <property type="protein sequence ID" value="OGC55799.1"/>
    <property type="molecule type" value="Genomic_DNA"/>
</dbReference>
<dbReference type="Proteomes" id="UP000176504">
    <property type="component" value="Unassembled WGS sequence"/>
</dbReference>
<proteinExistence type="predicted"/>
<evidence type="ECO:0000313" key="1">
    <source>
        <dbReference type="EMBL" id="OGC55799.1"/>
    </source>
</evidence>
<accession>A0A1F4VF62</accession>
<evidence type="ECO:0000313" key="2">
    <source>
        <dbReference type="Proteomes" id="UP000176504"/>
    </source>
</evidence>
<reference evidence="1 2" key="1">
    <citation type="journal article" date="2016" name="Nat. Commun.">
        <title>Thousands of microbial genomes shed light on interconnected biogeochemical processes in an aquifer system.</title>
        <authorList>
            <person name="Anantharaman K."/>
            <person name="Brown C.T."/>
            <person name="Hug L.A."/>
            <person name="Sharon I."/>
            <person name="Castelle C.J."/>
            <person name="Probst A.J."/>
            <person name="Thomas B.C."/>
            <person name="Singh A."/>
            <person name="Wilkins M.J."/>
            <person name="Karaoz U."/>
            <person name="Brodie E.L."/>
            <person name="Williams K.H."/>
            <person name="Hubbard S.S."/>
            <person name="Banfield J.F."/>
        </authorList>
    </citation>
    <scope>NUCLEOTIDE SEQUENCE [LARGE SCALE GENOMIC DNA]</scope>
</reference>
<name>A0A1F4VF62_UNCKA</name>
<organism evidence="1 2">
    <name type="scientific">candidate division WWE3 bacterium RIFCSPLOWO2_01_FULL_41_18</name>
    <dbReference type="NCBI Taxonomy" id="1802625"/>
    <lineage>
        <taxon>Bacteria</taxon>
        <taxon>Katanobacteria</taxon>
    </lineage>
</organism>